<dbReference type="InterPro" id="IPR013525">
    <property type="entry name" value="ABC2_TM"/>
</dbReference>
<feature type="transmembrane region" description="Helical" evidence="10">
    <location>
        <begin position="32"/>
        <end position="53"/>
    </location>
</feature>
<dbReference type="Pfam" id="PF01061">
    <property type="entry name" value="ABC2_membrane"/>
    <property type="match status" value="1"/>
</dbReference>
<reference evidence="12 13" key="1">
    <citation type="submission" date="2024-09" db="EMBL/GenBank/DDBJ databases">
        <authorList>
            <person name="Sun Q."/>
            <person name="Mori K."/>
        </authorList>
    </citation>
    <scope>NUCLEOTIDE SEQUENCE [LARGE SCALE GENOMIC DNA]</scope>
    <source>
        <strain evidence="12 13">KCTC 23315</strain>
    </source>
</reference>
<proteinExistence type="inferred from homology"/>
<evidence type="ECO:0000256" key="2">
    <source>
        <dbReference type="ARBA" id="ARBA00007783"/>
    </source>
</evidence>
<evidence type="ECO:0000256" key="5">
    <source>
        <dbReference type="ARBA" id="ARBA00022597"/>
    </source>
</evidence>
<feature type="domain" description="ABC-2 type transporter transmembrane" evidence="11">
    <location>
        <begin position="15"/>
        <end position="221"/>
    </location>
</feature>
<dbReference type="PANTHER" id="PTHR30413:SF10">
    <property type="entry name" value="CAPSULE POLYSACCHARIDE EXPORT INNER-MEMBRANE PROTEIN CTRC"/>
    <property type="match status" value="1"/>
</dbReference>
<keyword evidence="6 10" id="KW-0812">Transmembrane</keyword>
<keyword evidence="7 10" id="KW-1133">Transmembrane helix</keyword>
<dbReference type="RefSeq" id="WP_377240341.1">
    <property type="nucleotide sequence ID" value="NZ_JBHLXP010000001.1"/>
</dbReference>
<keyword evidence="8" id="KW-0625">Polysaccharide transport</keyword>
<sequence length="261" mass="30092">MLERSSLQITWHVWHAVFMREIMARITADRMATPWLIIEPLLYIGLMIGVRKLMSQNELIPGADVVGWLLLGIMAFYLFRDALTRSMHAIEANHALFAYRQVHPFDPVFIRAIVELLLRTAVLLLLLFFINLFGHEMLPIEALRGIEAWLALWCLGFGLALIFSVAMAVLPEIGKVVPLLMLPMYVLSGVMIPLQFLPYSLRESLVYNPLVHGIEAVRLSFYPTYHVPYPIDMTYLWFWACNSLLLGLILHVRYKRRLTAQ</sequence>
<feature type="transmembrane region" description="Helical" evidence="10">
    <location>
        <begin position="182"/>
        <end position="201"/>
    </location>
</feature>
<keyword evidence="13" id="KW-1185">Reference proteome</keyword>
<evidence type="ECO:0000256" key="8">
    <source>
        <dbReference type="ARBA" id="ARBA00023047"/>
    </source>
</evidence>
<evidence type="ECO:0000256" key="6">
    <source>
        <dbReference type="ARBA" id="ARBA00022692"/>
    </source>
</evidence>
<evidence type="ECO:0000256" key="1">
    <source>
        <dbReference type="ARBA" id="ARBA00004651"/>
    </source>
</evidence>
<evidence type="ECO:0000259" key="11">
    <source>
        <dbReference type="Pfam" id="PF01061"/>
    </source>
</evidence>
<evidence type="ECO:0000256" key="4">
    <source>
        <dbReference type="ARBA" id="ARBA00022475"/>
    </source>
</evidence>
<protein>
    <submittedName>
        <fullName evidence="12">ABC transporter permease</fullName>
    </submittedName>
</protein>
<feature type="transmembrane region" description="Helical" evidence="10">
    <location>
        <begin position="150"/>
        <end position="170"/>
    </location>
</feature>
<name>A0ABV6B8W1_9GAMM</name>
<comment type="similarity">
    <text evidence="2">Belongs to the ABC-2 integral membrane protein family.</text>
</comment>
<evidence type="ECO:0000256" key="9">
    <source>
        <dbReference type="ARBA" id="ARBA00023136"/>
    </source>
</evidence>
<gene>
    <name evidence="12" type="ORF">ACFFJP_02955</name>
</gene>
<dbReference type="PRINTS" id="PR00164">
    <property type="entry name" value="ABC2TRNSPORT"/>
</dbReference>
<dbReference type="PANTHER" id="PTHR30413">
    <property type="entry name" value="INNER MEMBRANE TRANSPORT PERMEASE"/>
    <property type="match status" value="1"/>
</dbReference>
<evidence type="ECO:0000313" key="13">
    <source>
        <dbReference type="Proteomes" id="UP001589813"/>
    </source>
</evidence>
<dbReference type="Proteomes" id="UP001589813">
    <property type="component" value="Unassembled WGS sequence"/>
</dbReference>
<feature type="transmembrane region" description="Helical" evidence="10">
    <location>
        <begin position="235"/>
        <end position="254"/>
    </location>
</feature>
<dbReference type="InterPro" id="IPR000412">
    <property type="entry name" value="ABC_2_transport"/>
</dbReference>
<keyword evidence="3" id="KW-0813">Transport</keyword>
<keyword evidence="9 10" id="KW-0472">Membrane</keyword>
<feature type="transmembrane region" description="Helical" evidence="10">
    <location>
        <begin position="59"/>
        <end position="79"/>
    </location>
</feature>
<organism evidence="12 13">
    <name type="scientific">Rheinheimera tilapiae</name>
    <dbReference type="NCBI Taxonomy" id="875043"/>
    <lineage>
        <taxon>Bacteria</taxon>
        <taxon>Pseudomonadati</taxon>
        <taxon>Pseudomonadota</taxon>
        <taxon>Gammaproteobacteria</taxon>
        <taxon>Chromatiales</taxon>
        <taxon>Chromatiaceae</taxon>
        <taxon>Rheinheimera</taxon>
    </lineage>
</organism>
<keyword evidence="5" id="KW-0762">Sugar transport</keyword>
<evidence type="ECO:0000313" key="12">
    <source>
        <dbReference type="EMBL" id="MFC0047247.1"/>
    </source>
</evidence>
<comment type="caution">
    <text evidence="12">The sequence shown here is derived from an EMBL/GenBank/DDBJ whole genome shotgun (WGS) entry which is preliminary data.</text>
</comment>
<dbReference type="EMBL" id="JBHLXP010000001">
    <property type="protein sequence ID" value="MFC0047247.1"/>
    <property type="molecule type" value="Genomic_DNA"/>
</dbReference>
<comment type="subcellular location">
    <subcellularLocation>
        <location evidence="1">Cell membrane</location>
        <topology evidence="1">Multi-pass membrane protein</topology>
    </subcellularLocation>
</comment>
<accession>A0ABV6B8W1</accession>
<keyword evidence="4" id="KW-1003">Cell membrane</keyword>
<feature type="transmembrane region" description="Helical" evidence="10">
    <location>
        <begin position="108"/>
        <end position="130"/>
    </location>
</feature>
<evidence type="ECO:0000256" key="10">
    <source>
        <dbReference type="SAM" id="Phobius"/>
    </source>
</evidence>
<evidence type="ECO:0000256" key="7">
    <source>
        <dbReference type="ARBA" id="ARBA00022989"/>
    </source>
</evidence>
<evidence type="ECO:0000256" key="3">
    <source>
        <dbReference type="ARBA" id="ARBA00022448"/>
    </source>
</evidence>